<keyword evidence="4" id="KW-1185">Reference proteome</keyword>
<dbReference type="OrthoDB" id="3256745at2759"/>
<keyword evidence="2" id="KW-0812">Transmembrane</keyword>
<protein>
    <submittedName>
        <fullName evidence="3">Uncharacterized protein</fullName>
    </submittedName>
</protein>
<sequence length="520" mass="57611">MLPFALKAVWFSLSLSGLICCWIVLVLFANVAQLLWGPLLYCLGVTLMQSVFCLGLIWRMDPLEMPRGFCIVQDVLINVGSFLLTGVTASFTLSTILSQLRPYSLAGITPSTFLWHPRYLLFVAVFPVVASVVYISILLRLDALVPADDLQCEATHPIWVRLFGYAGVPLLLSIPSLLFSAFTAFRMIRSPGILGQSNGRRRRYVRHNTMDGLTPLPVRRQSRRSKSLEFRTSADIRVGNTPTPAPSQLTVPTPVAIPSPTSSAVLSNPHLLQSPGRIPTSPEVASFSRKYHLPFNRQPAKSPSPDLRPASRSRSSIYFPSDTSISSVFPTFAPPSRPPSAKSSVRSLPALPNLDVLGYTDLSRRGREPDCSLSKMVSSTAVGGDEESELRWTRGLSMSKSELELVRGIEAENGSVDWDEPIYIRRNPLSKMMRDKTTPPPSIATPLLWHMVAFQITLSIVQILASITTLIDVGKQRSTPTPFGTQHFALLLAAWCPCFILGHLPGVRQRLMFWKRRSFL</sequence>
<keyword evidence="2" id="KW-0472">Membrane</keyword>
<dbReference type="EMBL" id="KV425559">
    <property type="protein sequence ID" value="KZT28130.1"/>
    <property type="molecule type" value="Genomic_DNA"/>
</dbReference>
<evidence type="ECO:0000313" key="4">
    <source>
        <dbReference type="Proteomes" id="UP000076761"/>
    </source>
</evidence>
<feature type="transmembrane region" description="Helical" evidence="2">
    <location>
        <begin position="12"/>
        <end position="32"/>
    </location>
</feature>
<feature type="region of interest" description="Disordered" evidence="1">
    <location>
        <begin position="212"/>
        <end position="316"/>
    </location>
</feature>
<feature type="compositionally biased region" description="Polar residues" evidence="1">
    <location>
        <begin position="240"/>
        <end position="251"/>
    </location>
</feature>
<feature type="transmembrane region" description="Helical" evidence="2">
    <location>
        <begin position="447"/>
        <end position="467"/>
    </location>
</feature>
<dbReference type="InParanoid" id="A0A165UGM8"/>
<feature type="transmembrane region" description="Helical" evidence="2">
    <location>
        <begin position="39"/>
        <end position="60"/>
    </location>
</feature>
<feature type="transmembrane region" description="Helical" evidence="2">
    <location>
        <begin position="159"/>
        <end position="185"/>
    </location>
</feature>
<gene>
    <name evidence="3" type="ORF">NEOLEDRAFT_1130111</name>
</gene>
<name>A0A165UGM8_9AGAM</name>
<organism evidence="3 4">
    <name type="scientific">Neolentinus lepideus HHB14362 ss-1</name>
    <dbReference type="NCBI Taxonomy" id="1314782"/>
    <lineage>
        <taxon>Eukaryota</taxon>
        <taxon>Fungi</taxon>
        <taxon>Dikarya</taxon>
        <taxon>Basidiomycota</taxon>
        <taxon>Agaricomycotina</taxon>
        <taxon>Agaricomycetes</taxon>
        <taxon>Gloeophyllales</taxon>
        <taxon>Gloeophyllaceae</taxon>
        <taxon>Neolentinus</taxon>
    </lineage>
</organism>
<feature type="transmembrane region" description="Helical" evidence="2">
    <location>
        <begin position="119"/>
        <end position="139"/>
    </location>
</feature>
<keyword evidence="2" id="KW-1133">Transmembrane helix</keyword>
<dbReference type="AlphaFoldDB" id="A0A165UGM8"/>
<reference evidence="3 4" key="1">
    <citation type="journal article" date="2016" name="Mol. Biol. Evol.">
        <title>Comparative Genomics of Early-Diverging Mushroom-Forming Fungi Provides Insights into the Origins of Lignocellulose Decay Capabilities.</title>
        <authorList>
            <person name="Nagy L.G."/>
            <person name="Riley R."/>
            <person name="Tritt A."/>
            <person name="Adam C."/>
            <person name="Daum C."/>
            <person name="Floudas D."/>
            <person name="Sun H."/>
            <person name="Yadav J.S."/>
            <person name="Pangilinan J."/>
            <person name="Larsson K.H."/>
            <person name="Matsuura K."/>
            <person name="Barry K."/>
            <person name="Labutti K."/>
            <person name="Kuo R."/>
            <person name="Ohm R.A."/>
            <person name="Bhattacharya S.S."/>
            <person name="Shirouzu T."/>
            <person name="Yoshinaga Y."/>
            <person name="Martin F.M."/>
            <person name="Grigoriev I.V."/>
            <person name="Hibbett D.S."/>
        </authorList>
    </citation>
    <scope>NUCLEOTIDE SEQUENCE [LARGE SCALE GENOMIC DNA]</scope>
    <source>
        <strain evidence="3 4">HHB14362 ss-1</strain>
    </source>
</reference>
<dbReference type="Proteomes" id="UP000076761">
    <property type="component" value="Unassembled WGS sequence"/>
</dbReference>
<feature type="transmembrane region" description="Helical" evidence="2">
    <location>
        <begin position="75"/>
        <end position="98"/>
    </location>
</feature>
<proteinExistence type="predicted"/>
<evidence type="ECO:0000313" key="3">
    <source>
        <dbReference type="EMBL" id="KZT28130.1"/>
    </source>
</evidence>
<evidence type="ECO:0000256" key="1">
    <source>
        <dbReference type="SAM" id="MobiDB-lite"/>
    </source>
</evidence>
<evidence type="ECO:0000256" key="2">
    <source>
        <dbReference type="SAM" id="Phobius"/>
    </source>
</evidence>
<dbReference type="STRING" id="1314782.A0A165UGM8"/>
<feature type="transmembrane region" description="Helical" evidence="2">
    <location>
        <begin position="487"/>
        <end position="507"/>
    </location>
</feature>
<accession>A0A165UGM8</accession>